<evidence type="ECO:0000313" key="2">
    <source>
        <dbReference type="EMBL" id="RDL46180.1"/>
    </source>
</evidence>
<keyword evidence="1" id="KW-0472">Membrane</keyword>
<feature type="transmembrane region" description="Helical" evidence="1">
    <location>
        <begin position="96"/>
        <end position="113"/>
    </location>
</feature>
<gene>
    <name evidence="2" type="ORF">DN730_03850</name>
</gene>
<comment type="caution">
    <text evidence="2">The sequence shown here is derived from an EMBL/GenBank/DDBJ whole genome shotgun (WGS) entry which is preliminary data.</text>
</comment>
<keyword evidence="1" id="KW-0812">Transmembrane</keyword>
<sequence length="254" mass="27750">MKSVNFDPWKDSTANPSKVKVAHRDSDVPQLQYAIERSKVLVALTLVTTMSIVGVVAAYLGLEISLECIVAFVICAMSHIFICAYPNTNLSAKKLFGGYIGAILAMVVVFVSLKKGAQELGVNSVSQTLELLNLSGIVFALVLVTVVLKMGMKFSIALMKCKNMSGFIAIASIQAVLALFGGEDYFGVTFIFTAYAGVLIGIGERIGLYANKPKTVLTFRRGNKSNPDKEGNFHDECFDPYYSIHSHNMYHRDL</sequence>
<accession>A0A370UEH4</accession>
<reference evidence="2 3" key="1">
    <citation type="submission" date="2018-06" db="EMBL/GenBank/DDBJ databases">
        <title>Marinomonas sp. YLB-05 draft genome sequence.</title>
        <authorList>
            <person name="Yu L."/>
            <person name="Tang X."/>
        </authorList>
    </citation>
    <scope>NUCLEOTIDE SEQUENCE [LARGE SCALE GENOMIC DNA]</scope>
    <source>
        <strain evidence="2 3">YLB-05</strain>
    </source>
</reference>
<feature type="transmembrane region" description="Helical" evidence="1">
    <location>
        <begin position="133"/>
        <end position="152"/>
    </location>
</feature>
<keyword evidence="1" id="KW-1133">Transmembrane helix</keyword>
<dbReference type="Proteomes" id="UP000254326">
    <property type="component" value="Unassembled WGS sequence"/>
</dbReference>
<dbReference type="EMBL" id="QKRA01000001">
    <property type="protein sequence ID" value="RDL46180.1"/>
    <property type="molecule type" value="Genomic_DNA"/>
</dbReference>
<protein>
    <submittedName>
        <fullName evidence="2">Uncharacterized protein</fullName>
    </submittedName>
</protein>
<evidence type="ECO:0000256" key="1">
    <source>
        <dbReference type="SAM" id="Phobius"/>
    </source>
</evidence>
<feature type="transmembrane region" description="Helical" evidence="1">
    <location>
        <begin position="64"/>
        <end position="84"/>
    </location>
</feature>
<name>A0A370UEH4_9GAMM</name>
<proteinExistence type="predicted"/>
<feature type="transmembrane region" description="Helical" evidence="1">
    <location>
        <begin position="40"/>
        <end position="58"/>
    </location>
</feature>
<organism evidence="2 3">
    <name type="scientific">Marinomonas piezotolerans</name>
    <dbReference type="NCBI Taxonomy" id="2213058"/>
    <lineage>
        <taxon>Bacteria</taxon>
        <taxon>Pseudomonadati</taxon>
        <taxon>Pseudomonadota</taxon>
        <taxon>Gammaproteobacteria</taxon>
        <taxon>Oceanospirillales</taxon>
        <taxon>Oceanospirillaceae</taxon>
        <taxon>Marinomonas</taxon>
    </lineage>
</organism>
<keyword evidence="3" id="KW-1185">Reference proteome</keyword>
<feature type="transmembrane region" description="Helical" evidence="1">
    <location>
        <begin position="164"/>
        <end position="182"/>
    </location>
</feature>
<dbReference type="RefSeq" id="WP_115466766.1">
    <property type="nucleotide sequence ID" value="NZ_QKRA01000001.1"/>
</dbReference>
<feature type="transmembrane region" description="Helical" evidence="1">
    <location>
        <begin position="188"/>
        <end position="210"/>
    </location>
</feature>
<evidence type="ECO:0000313" key="3">
    <source>
        <dbReference type="Proteomes" id="UP000254326"/>
    </source>
</evidence>
<dbReference type="AlphaFoldDB" id="A0A370UEH4"/>